<evidence type="ECO:0000313" key="3">
    <source>
        <dbReference type="Proteomes" id="UP000001631"/>
    </source>
</evidence>
<proteinExistence type="predicted"/>
<sequence length="169" mass="18166">MKAFFALLSILLAAPIAILAHPPALWVKCAPDVTCYKNEDCQQAPDCISKSFHHSPGDMFCGGVFEPHTCWVRGKFADPSSAKFSNSDGTSGRLRRLPPIVARNEKTRLGSKTATKMETEAQTETVDCRFSGSPSAQKRLFLDVLSLGQRGKATGPDEGGMGVSSSNCN</sequence>
<reference evidence="2" key="1">
    <citation type="submission" date="2009-02" db="EMBL/GenBank/DDBJ databases">
        <title>The Genome Sequence of Ajellomyces capsulatus strain G186AR.</title>
        <authorList>
            <consortium name="The Broad Institute Genome Sequencing Platform"/>
            <person name="Champion M."/>
            <person name="Cuomo C."/>
            <person name="Ma L.-J."/>
            <person name="Henn M.R."/>
            <person name="Sil A."/>
            <person name="Goldman B."/>
            <person name="Young S.K."/>
            <person name="Kodira C.D."/>
            <person name="Zeng Q."/>
            <person name="Koehrsen M."/>
            <person name="Alvarado L."/>
            <person name="Berlin A."/>
            <person name="Borenstein D."/>
            <person name="Chen Z."/>
            <person name="Engels R."/>
            <person name="Freedman E."/>
            <person name="Gellesch M."/>
            <person name="Goldberg J."/>
            <person name="Griggs A."/>
            <person name="Gujja S."/>
            <person name="Heiman D."/>
            <person name="Hepburn T."/>
            <person name="Howarth C."/>
            <person name="Jen D."/>
            <person name="Larson L."/>
            <person name="Lewis B."/>
            <person name="Mehta T."/>
            <person name="Park D."/>
            <person name="Pearson M."/>
            <person name="Roberts A."/>
            <person name="Saif S."/>
            <person name="Shea T."/>
            <person name="Shenoy N."/>
            <person name="Sisk P."/>
            <person name="Stolte C."/>
            <person name="Sykes S."/>
            <person name="Walk T."/>
            <person name="White J."/>
            <person name="Yandava C."/>
            <person name="Klein B."/>
            <person name="McEwen J.G."/>
            <person name="Puccia R."/>
            <person name="Goldman G.H."/>
            <person name="Felipe M.S."/>
            <person name="Nino-Vega G."/>
            <person name="San-Blas G."/>
            <person name="Taylor J."/>
            <person name="Mendoza L."/>
            <person name="Galagan J."/>
            <person name="Nusbaum C."/>
            <person name="Birren B."/>
        </authorList>
    </citation>
    <scope>NUCLEOTIDE SEQUENCE</scope>
    <source>
        <strain evidence="2">G186AR</strain>
    </source>
</reference>
<protein>
    <recommendedName>
        <fullName evidence="4">Extracellular membrane protein CFEM domain-containing protein</fullName>
    </recommendedName>
</protein>
<dbReference type="InParanoid" id="C0P0A6"/>
<dbReference type="AlphaFoldDB" id="C0P0A6"/>
<name>C0P0A6_AJECG</name>
<organism evidence="2 3">
    <name type="scientific">Ajellomyces capsulatus (strain G186AR / H82 / ATCC MYA-2454 / RMSCC 2432)</name>
    <name type="common">Darling's disease fungus</name>
    <name type="synonym">Histoplasma capsulatum</name>
    <dbReference type="NCBI Taxonomy" id="447093"/>
    <lineage>
        <taxon>Eukaryota</taxon>
        <taxon>Fungi</taxon>
        <taxon>Dikarya</taxon>
        <taxon>Ascomycota</taxon>
        <taxon>Pezizomycotina</taxon>
        <taxon>Eurotiomycetes</taxon>
        <taxon>Eurotiomycetidae</taxon>
        <taxon>Onygenales</taxon>
        <taxon>Ajellomycetaceae</taxon>
        <taxon>Histoplasma</taxon>
    </lineage>
</organism>
<dbReference type="VEuPathDB" id="FungiDB:I7I50_08944"/>
<dbReference type="EMBL" id="GG663380">
    <property type="protein sequence ID" value="EEH02922.1"/>
    <property type="molecule type" value="Genomic_DNA"/>
</dbReference>
<evidence type="ECO:0000313" key="2">
    <source>
        <dbReference type="EMBL" id="EEH02922.1"/>
    </source>
</evidence>
<feature type="signal peptide" evidence="1">
    <location>
        <begin position="1"/>
        <end position="20"/>
    </location>
</feature>
<evidence type="ECO:0008006" key="4">
    <source>
        <dbReference type="Google" id="ProtNLM"/>
    </source>
</evidence>
<dbReference type="RefSeq" id="XP_045283403.1">
    <property type="nucleotide sequence ID" value="XM_045435874.1"/>
</dbReference>
<dbReference type="Proteomes" id="UP000001631">
    <property type="component" value="Unassembled WGS sequence"/>
</dbReference>
<keyword evidence="1" id="KW-0732">Signal</keyword>
<feature type="chain" id="PRO_5002901502" description="Extracellular membrane protein CFEM domain-containing protein" evidence="1">
    <location>
        <begin position="21"/>
        <end position="169"/>
    </location>
</feature>
<evidence type="ECO:0000256" key="1">
    <source>
        <dbReference type="SAM" id="SignalP"/>
    </source>
</evidence>
<gene>
    <name evidence="2" type="ORF">HCBG_08825</name>
</gene>
<accession>C0P0A6</accession>
<dbReference type="HOGENOM" id="CLU_1578056_0_0_1"/>
<dbReference type="GeneID" id="69041841"/>
<keyword evidence="3" id="KW-1185">Reference proteome</keyword>